<sequence>MQNNLTKKDIEKLNKWAKKYDIKKLQTKDKNKLLNIKELTLSKFFREEKNFLIFQMKFLNL</sequence>
<gene>
    <name evidence="1" type="ORF">EPJ73_10465</name>
</gene>
<evidence type="ECO:0000313" key="2">
    <source>
        <dbReference type="Proteomes" id="UP000324336"/>
    </source>
</evidence>
<comment type="caution">
    <text evidence="1">The sequence shown here is derived from an EMBL/GenBank/DDBJ whole genome shotgun (WGS) entry which is preliminary data.</text>
</comment>
<evidence type="ECO:0000313" key="1">
    <source>
        <dbReference type="EMBL" id="TXJ24261.1"/>
    </source>
</evidence>
<dbReference type="Proteomes" id="UP000324336">
    <property type="component" value="Unassembled WGS sequence"/>
</dbReference>
<proteinExistence type="predicted"/>
<accession>A0AB38PWA0</accession>
<name>A0AB38PWA0_9SPIR</name>
<dbReference type="AlphaFoldDB" id="A0AB38PWA0"/>
<dbReference type="RefSeq" id="WP_021957786.1">
    <property type="nucleotide sequence ID" value="NZ_SAXV01000020.1"/>
</dbReference>
<protein>
    <submittedName>
        <fullName evidence="1">Uncharacterized protein</fullName>
    </submittedName>
</protein>
<organism evidence="1 2">
    <name type="scientific">Brachyspira aalborgi</name>
    <dbReference type="NCBI Taxonomy" id="29522"/>
    <lineage>
        <taxon>Bacteria</taxon>
        <taxon>Pseudomonadati</taxon>
        <taxon>Spirochaetota</taxon>
        <taxon>Spirochaetia</taxon>
        <taxon>Brachyspirales</taxon>
        <taxon>Brachyspiraceae</taxon>
        <taxon>Brachyspira</taxon>
    </lineage>
</organism>
<reference evidence="1 2" key="1">
    <citation type="journal article" date="1992" name="Lakartidningen">
        <title>[Penicillin V and not amoxicillin is the first choice preparation in acute otitis].</title>
        <authorList>
            <person name="Kamme C."/>
            <person name="Lundgren K."/>
            <person name="Prellner K."/>
        </authorList>
    </citation>
    <scope>NUCLEOTIDE SEQUENCE [LARGE SCALE GENOMIC DNA]</scope>
    <source>
        <strain evidence="1 2">PC4597II</strain>
    </source>
</reference>
<dbReference type="EMBL" id="SAYA01000023">
    <property type="protein sequence ID" value="TXJ24261.1"/>
    <property type="molecule type" value="Genomic_DNA"/>
</dbReference>